<evidence type="ECO:0000256" key="1">
    <source>
        <dbReference type="ARBA" id="ARBA00004613"/>
    </source>
</evidence>
<dbReference type="InterPro" id="IPR028208">
    <property type="entry name" value="Effector_pro_NleD-like"/>
</dbReference>
<accession>A0A017TFX2</accession>
<name>A0A017TFX2_9BACT</name>
<dbReference type="NCBIfam" id="TIGR01646">
    <property type="entry name" value="vgr_GE"/>
    <property type="match status" value="1"/>
</dbReference>
<comment type="subcellular location">
    <subcellularLocation>
        <location evidence="1">Secreted</location>
    </subcellularLocation>
</comment>
<dbReference type="EMBL" id="ASRX01000006">
    <property type="protein sequence ID" value="EYF07827.1"/>
    <property type="molecule type" value="Genomic_DNA"/>
</dbReference>
<comment type="similarity">
    <text evidence="2">Belongs to the VgrG protein family.</text>
</comment>
<feature type="region of interest" description="Disordered" evidence="4">
    <location>
        <begin position="775"/>
        <end position="832"/>
    </location>
</feature>
<dbReference type="Pfam" id="PF22178">
    <property type="entry name" value="Gp5_trimer_C"/>
    <property type="match status" value="1"/>
</dbReference>
<comment type="caution">
    <text evidence="7">The sequence shown here is derived from an EMBL/GenBank/DDBJ whole genome shotgun (WGS) entry which is preliminary data.</text>
</comment>
<dbReference type="InterPro" id="IPR037026">
    <property type="entry name" value="Vgr_OB-fold_dom_sf"/>
</dbReference>
<evidence type="ECO:0000256" key="2">
    <source>
        <dbReference type="ARBA" id="ARBA00005558"/>
    </source>
</evidence>
<evidence type="ECO:0000256" key="3">
    <source>
        <dbReference type="ARBA" id="ARBA00022525"/>
    </source>
</evidence>
<dbReference type="eggNOG" id="COG2931">
    <property type="taxonomic scope" value="Bacteria"/>
</dbReference>
<feature type="region of interest" description="Disordered" evidence="4">
    <location>
        <begin position="849"/>
        <end position="909"/>
    </location>
</feature>
<dbReference type="PANTHER" id="PTHR32305:SF15">
    <property type="entry name" value="PROTEIN RHSA-RELATED"/>
    <property type="match status" value="1"/>
</dbReference>
<dbReference type="Gene3D" id="4.10.220.110">
    <property type="match status" value="1"/>
</dbReference>
<dbReference type="Gene3D" id="3.55.50.10">
    <property type="entry name" value="Baseplate protein-like domains"/>
    <property type="match status" value="1"/>
</dbReference>
<evidence type="ECO:0000313" key="8">
    <source>
        <dbReference type="Proteomes" id="UP000019678"/>
    </source>
</evidence>
<dbReference type="InterPro" id="IPR054030">
    <property type="entry name" value="Gp5_Vgr_C"/>
</dbReference>
<dbReference type="InterPro" id="IPR050708">
    <property type="entry name" value="T6SS_VgrG/RHS"/>
</dbReference>
<gene>
    <name evidence="7" type="ORF">CAP_6849</name>
</gene>
<keyword evidence="8" id="KW-1185">Reference proteome</keyword>
<dbReference type="eggNOG" id="COG3501">
    <property type="taxonomic scope" value="Bacteria"/>
</dbReference>
<feature type="domain" description="Gp5/Type VI secretion system Vgr C-terminal trimerisation" evidence="6">
    <location>
        <begin position="506"/>
        <end position="615"/>
    </location>
</feature>
<evidence type="ECO:0000256" key="4">
    <source>
        <dbReference type="SAM" id="MobiDB-lite"/>
    </source>
</evidence>
<dbReference type="Pfam" id="PF05954">
    <property type="entry name" value="Phage_GPD"/>
    <property type="match status" value="1"/>
</dbReference>
<evidence type="ECO:0000259" key="6">
    <source>
        <dbReference type="Pfam" id="PF22178"/>
    </source>
</evidence>
<feature type="compositionally biased region" description="Polar residues" evidence="4">
    <location>
        <begin position="854"/>
        <end position="874"/>
    </location>
</feature>
<dbReference type="InterPro" id="IPR006531">
    <property type="entry name" value="Gp5/Vgr_OB"/>
</dbReference>
<evidence type="ECO:0000259" key="5">
    <source>
        <dbReference type="Pfam" id="PF04717"/>
    </source>
</evidence>
<organism evidence="7 8">
    <name type="scientific">Chondromyces apiculatus DSM 436</name>
    <dbReference type="NCBI Taxonomy" id="1192034"/>
    <lineage>
        <taxon>Bacteria</taxon>
        <taxon>Pseudomonadati</taxon>
        <taxon>Myxococcota</taxon>
        <taxon>Polyangia</taxon>
        <taxon>Polyangiales</taxon>
        <taxon>Polyangiaceae</taxon>
        <taxon>Chondromyces</taxon>
    </lineage>
</organism>
<dbReference type="PANTHER" id="PTHR32305">
    <property type="match status" value="1"/>
</dbReference>
<dbReference type="InterPro" id="IPR017847">
    <property type="entry name" value="T6SS_RhsGE_Vgr_subset"/>
</dbReference>
<dbReference type="Gene3D" id="2.40.50.230">
    <property type="entry name" value="Gp5 N-terminal domain"/>
    <property type="match status" value="1"/>
</dbReference>
<dbReference type="SUPFAM" id="SSF69279">
    <property type="entry name" value="Phage tail proteins"/>
    <property type="match status" value="2"/>
</dbReference>
<dbReference type="GO" id="GO:0005576">
    <property type="term" value="C:extracellular region"/>
    <property type="evidence" value="ECO:0007669"/>
    <property type="project" value="UniProtKB-SubCell"/>
</dbReference>
<dbReference type="Pfam" id="PF04717">
    <property type="entry name" value="Phage_base_V"/>
    <property type="match status" value="1"/>
</dbReference>
<proteinExistence type="inferred from homology"/>
<dbReference type="Proteomes" id="UP000019678">
    <property type="component" value="Unassembled WGS sequence"/>
</dbReference>
<evidence type="ECO:0000313" key="7">
    <source>
        <dbReference type="EMBL" id="EYF07827.1"/>
    </source>
</evidence>
<dbReference type="SUPFAM" id="SSF69255">
    <property type="entry name" value="gp5 N-terminal domain-like"/>
    <property type="match status" value="1"/>
</dbReference>
<dbReference type="Pfam" id="PF14891">
    <property type="entry name" value="Peptidase_M91"/>
    <property type="match status" value="1"/>
</dbReference>
<dbReference type="Gene3D" id="2.30.110.50">
    <property type="match status" value="1"/>
</dbReference>
<dbReference type="NCBIfam" id="TIGR03361">
    <property type="entry name" value="VI_Rhs_Vgr"/>
    <property type="match status" value="1"/>
</dbReference>
<feature type="domain" description="Gp5/Type VI secretion system Vgr protein OB-fold" evidence="5">
    <location>
        <begin position="423"/>
        <end position="489"/>
    </location>
</feature>
<feature type="compositionally biased region" description="Polar residues" evidence="4">
    <location>
        <begin position="775"/>
        <end position="791"/>
    </location>
</feature>
<dbReference type="InterPro" id="IPR006533">
    <property type="entry name" value="T6SS_Vgr_RhsGE"/>
</dbReference>
<protein>
    <submittedName>
        <fullName evidence="7">VgrG protein</fullName>
    </submittedName>
</protein>
<reference evidence="7 8" key="1">
    <citation type="submission" date="2013-05" db="EMBL/GenBank/DDBJ databases">
        <title>Genome assembly of Chondromyces apiculatus DSM 436.</title>
        <authorList>
            <person name="Sharma G."/>
            <person name="Khatri I."/>
            <person name="Kaur C."/>
            <person name="Mayilraj S."/>
            <person name="Subramanian S."/>
        </authorList>
    </citation>
    <scope>NUCLEOTIDE SEQUENCE [LARGE SCALE GENOMIC DNA]</scope>
    <source>
        <strain evidence="7 8">DSM 436</strain>
    </source>
</reference>
<dbReference type="STRING" id="1192034.CAP_6849"/>
<sequence length="909" mass="99750">MTENRAALYIEVIAATFRGIQKGARTVTDNLHLEIASGDPLDVRHFSVHERLSSLYAVHLVALSTNIDLCFEDVVGQPATFTLNSGPHVRTWSGLCNHLQQIGVEDSTGSTPGVATYEFALVPTLWLLTQRRNYRMFQQESEIDIARKLLGEWEVPFEEKLTEPFKARKYRVQYAETDYAFFCRMLEDVGVTFYFGNEQGETRLVLADAPHANPLREPAIAYRDKPMATSDEEHVTHVRVGQRVRPGKYTMRDHDYRLPPSYPLMKSARVEDEGLEARLERYHYTPGAFLLRAEKGEDTPVADDRGRTRSDEKEGEALVSKRLAAKRVTAKVCSFETNAHDLSPGMVMGMRDHPKSDLGTGKRLLVRESTLQGTTDGEWAHHCEVVSAEVVYRPELSTPRPRVSGVESATVVGPPGEGLHCDEFGRVRVHFHWDRESQMNEKSSCWIHVSQPWGGAGYGGMNLPRVGQEVLVDFLGGDPDRPVIVGRVYTNLQKVPYKLPENKTQSGWKSESYPGGGGSNEFRFEDAKGREQVYIQAEKDLKKLVKDSEEVTIGANRTKTVKGNDALTVLGNRTKMVRKNEQEKVAQNKTTSVGINRATQVGMSDTTTVGEMHSVVVSPPGEGWSENVTRWLMFPNKVHLETQGGARIILDDTKISLEADEVTIRGKKVTIAASAGDVDIQGGPLVKINAPGMPSARLGDPVGGMILNGSSTVLVGGPSLPCAVEVLPGGALKVGHGLIIQGDPAFQAQTLAGLHEIALTPTGRDLLQSIDGSGRTVTIEPTSGGNVTGYTSPEDRFQNPDGSPGSGTNAIVGYNPNTTTIGTEPWETRPPALGLGHELVHADQAVHGTMLPGTASNDSKPNPLRPNSTVQTNVRELDATGIPPHDTRPFNENRLRSEWHPPQPSRDWY</sequence>
<feature type="compositionally biased region" description="Basic and acidic residues" evidence="4">
    <location>
        <begin position="885"/>
        <end position="899"/>
    </location>
</feature>
<dbReference type="AlphaFoldDB" id="A0A017TFX2"/>
<feature type="region of interest" description="Disordered" evidence="4">
    <location>
        <begin position="295"/>
        <end position="316"/>
    </location>
</feature>
<dbReference type="SUPFAM" id="SSF69349">
    <property type="entry name" value="Phage fibre proteins"/>
    <property type="match status" value="1"/>
</dbReference>
<keyword evidence="3" id="KW-0964">Secreted</keyword>